<proteinExistence type="predicted"/>
<gene>
    <name evidence="1" type="ORF">PR048_006428</name>
</gene>
<organism evidence="1 2">
    <name type="scientific">Dryococelus australis</name>
    <dbReference type="NCBI Taxonomy" id="614101"/>
    <lineage>
        <taxon>Eukaryota</taxon>
        <taxon>Metazoa</taxon>
        <taxon>Ecdysozoa</taxon>
        <taxon>Arthropoda</taxon>
        <taxon>Hexapoda</taxon>
        <taxon>Insecta</taxon>
        <taxon>Pterygota</taxon>
        <taxon>Neoptera</taxon>
        <taxon>Polyneoptera</taxon>
        <taxon>Phasmatodea</taxon>
        <taxon>Verophasmatodea</taxon>
        <taxon>Anareolatae</taxon>
        <taxon>Phasmatidae</taxon>
        <taxon>Eurycanthinae</taxon>
        <taxon>Dryococelus</taxon>
    </lineage>
</organism>
<accession>A0ABQ9IBL5</accession>
<evidence type="ECO:0000313" key="2">
    <source>
        <dbReference type="Proteomes" id="UP001159363"/>
    </source>
</evidence>
<dbReference type="Proteomes" id="UP001159363">
    <property type="component" value="Chromosome 2"/>
</dbReference>
<name>A0ABQ9IBL5_9NEOP</name>
<comment type="caution">
    <text evidence="1">The sequence shown here is derived from an EMBL/GenBank/DDBJ whole genome shotgun (WGS) entry which is preliminary data.</text>
</comment>
<keyword evidence="2" id="KW-1185">Reference proteome</keyword>
<sequence length="114" mass="13408">MNKRFVEEGQVIYKPTKLISITFKCSYFLIYEHYFDVKPKIQRVIQCAKCYCFGNFDQICHSNKLCCPQCGEDHTLTDCSVPVYCCLNCSDHCELWTLELDIKHLMATNNLTYR</sequence>
<protein>
    <submittedName>
        <fullName evidence="1">Uncharacterized protein</fullName>
    </submittedName>
</protein>
<reference evidence="1 2" key="1">
    <citation type="submission" date="2023-02" db="EMBL/GenBank/DDBJ databases">
        <title>LHISI_Scaffold_Assembly.</title>
        <authorList>
            <person name="Stuart O.P."/>
            <person name="Cleave R."/>
            <person name="Magrath M.J.L."/>
            <person name="Mikheyev A.S."/>
        </authorList>
    </citation>
    <scope>NUCLEOTIDE SEQUENCE [LARGE SCALE GENOMIC DNA]</scope>
    <source>
        <strain evidence="1">Daus_M_001</strain>
        <tissue evidence="1">Leg muscle</tissue>
    </source>
</reference>
<evidence type="ECO:0000313" key="1">
    <source>
        <dbReference type="EMBL" id="KAJ8893827.1"/>
    </source>
</evidence>
<dbReference type="EMBL" id="JARBHB010000002">
    <property type="protein sequence ID" value="KAJ8893827.1"/>
    <property type="molecule type" value="Genomic_DNA"/>
</dbReference>